<evidence type="ECO:0000313" key="4">
    <source>
        <dbReference type="Proteomes" id="UP000321291"/>
    </source>
</evidence>
<name>A0A5B8VHK9_9BACT</name>
<dbReference type="GO" id="GO:0003677">
    <property type="term" value="F:DNA binding"/>
    <property type="evidence" value="ECO:0007669"/>
    <property type="project" value="InterPro"/>
</dbReference>
<dbReference type="InterPro" id="IPR011010">
    <property type="entry name" value="DNA_brk_join_enz"/>
</dbReference>
<dbReference type="EMBL" id="CP042434">
    <property type="protein sequence ID" value="QEC70663.1"/>
    <property type="molecule type" value="Genomic_DNA"/>
</dbReference>
<dbReference type="InterPro" id="IPR013762">
    <property type="entry name" value="Integrase-like_cat_sf"/>
</dbReference>
<dbReference type="SUPFAM" id="SSF56349">
    <property type="entry name" value="DNA breaking-rejoining enzymes"/>
    <property type="match status" value="1"/>
</dbReference>
<dbReference type="Gene3D" id="1.10.443.10">
    <property type="entry name" value="Intergrase catalytic core"/>
    <property type="match status" value="1"/>
</dbReference>
<dbReference type="GO" id="GO:0006310">
    <property type="term" value="P:DNA recombination"/>
    <property type="evidence" value="ECO:0007669"/>
    <property type="project" value="UniProtKB-KW"/>
</dbReference>
<dbReference type="AlphaFoldDB" id="A0A5B8VHK9"/>
<dbReference type="OrthoDB" id="1098628at2"/>
<sequence>MQLKLLTNTPTTLAESMTGFYCLNSNARYNGYLKELAVIAGINRNLNTHLARHALADMMLNIFEFSLEEVSKMLGHKSIRTTQRYTHQ</sequence>
<reference evidence="3 4" key="1">
    <citation type="journal article" date="2017" name="Int. J. Syst. Evol. Microbiol.">
        <title>Arachidicoccus ginsenosidivorans sp. nov., with ginsenoside-converting activity isolated from ginseng cultivating soil.</title>
        <authorList>
            <person name="Siddiqi M.Z."/>
            <person name="Aslam Z."/>
            <person name="Im W.T."/>
        </authorList>
    </citation>
    <scope>NUCLEOTIDE SEQUENCE [LARGE SCALE GENOMIC DNA]</scope>
    <source>
        <strain evidence="3 4">Gsoil 809</strain>
    </source>
</reference>
<feature type="domain" description="Tyr recombinase" evidence="2">
    <location>
        <begin position="1"/>
        <end position="88"/>
    </location>
</feature>
<dbReference type="PROSITE" id="PS51898">
    <property type="entry name" value="TYR_RECOMBINASE"/>
    <property type="match status" value="1"/>
</dbReference>
<proteinExistence type="predicted"/>
<organism evidence="3 4">
    <name type="scientific">Arachidicoccus ginsenosidivorans</name>
    <dbReference type="NCBI Taxonomy" id="496057"/>
    <lineage>
        <taxon>Bacteria</taxon>
        <taxon>Pseudomonadati</taxon>
        <taxon>Bacteroidota</taxon>
        <taxon>Chitinophagia</taxon>
        <taxon>Chitinophagales</taxon>
        <taxon>Chitinophagaceae</taxon>
        <taxon>Arachidicoccus</taxon>
    </lineage>
</organism>
<accession>A0A5B8VHK9</accession>
<dbReference type="Proteomes" id="UP000321291">
    <property type="component" value="Chromosome"/>
</dbReference>
<keyword evidence="4" id="KW-1185">Reference proteome</keyword>
<evidence type="ECO:0000256" key="1">
    <source>
        <dbReference type="ARBA" id="ARBA00023172"/>
    </source>
</evidence>
<dbReference type="GO" id="GO:0015074">
    <property type="term" value="P:DNA integration"/>
    <property type="evidence" value="ECO:0007669"/>
    <property type="project" value="InterPro"/>
</dbReference>
<protein>
    <submittedName>
        <fullName evidence="3">Tyrosine-type recombinase/integrase</fullName>
    </submittedName>
</protein>
<dbReference type="KEGG" id="agi:FSB73_02090"/>
<keyword evidence="1" id="KW-0233">DNA recombination</keyword>
<evidence type="ECO:0000313" key="3">
    <source>
        <dbReference type="EMBL" id="QEC70663.1"/>
    </source>
</evidence>
<evidence type="ECO:0000259" key="2">
    <source>
        <dbReference type="PROSITE" id="PS51898"/>
    </source>
</evidence>
<dbReference type="InterPro" id="IPR002104">
    <property type="entry name" value="Integrase_catalytic"/>
</dbReference>
<dbReference type="Pfam" id="PF00589">
    <property type="entry name" value="Phage_integrase"/>
    <property type="match status" value="1"/>
</dbReference>
<gene>
    <name evidence="3" type="ORF">FSB73_02090</name>
</gene>